<feature type="transmembrane region" description="Helical" evidence="9">
    <location>
        <begin position="352"/>
        <end position="371"/>
    </location>
</feature>
<evidence type="ECO:0000256" key="4">
    <source>
        <dbReference type="ARBA" id="ARBA00022692"/>
    </source>
</evidence>
<feature type="transmembrane region" description="Helical" evidence="9">
    <location>
        <begin position="428"/>
        <end position="447"/>
    </location>
</feature>
<reference evidence="10" key="1">
    <citation type="submission" date="2021-06" db="EMBL/GenBank/DDBJ databases">
        <authorList>
            <person name="Hodson N. C."/>
            <person name="Mongue J. A."/>
            <person name="Jaron S. K."/>
        </authorList>
    </citation>
    <scope>NUCLEOTIDE SEQUENCE</scope>
</reference>
<keyword evidence="5 9" id="KW-1133">Transmembrane helix</keyword>
<dbReference type="AlphaFoldDB" id="A0A8J2NX88"/>
<evidence type="ECO:0000256" key="9">
    <source>
        <dbReference type="SAM" id="Phobius"/>
    </source>
</evidence>
<feature type="transmembrane region" description="Helical" evidence="9">
    <location>
        <begin position="316"/>
        <end position="340"/>
    </location>
</feature>
<comment type="caution">
    <text evidence="10">The sequence shown here is derived from an EMBL/GenBank/DDBJ whole genome shotgun (WGS) entry which is preliminary data.</text>
</comment>
<keyword evidence="11" id="KW-1185">Reference proteome</keyword>
<evidence type="ECO:0000256" key="5">
    <source>
        <dbReference type="ARBA" id="ARBA00022989"/>
    </source>
</evidence>
<evidence type="ECO:0000256" key="2">
    <source>
        <dbReference type="ARBA" id="ARBA00005327"/>
    </source>
</evidence>
<name>A0A8J2NX88_9HEXA</name>
<sequence>MMRAQRISHSSGLNNTKNHRRTNFKNPDKRFIGQPIFGFVRVNQPRFSPRTHTKDDLYSSLRLFLIFGKLIGLMSIQGLFQKDYKKLGLRKSTFSSIIGIMIILALGVNAGVGITAFRNTELLRMDQYAWSFAHFFYYSLGLFIFYHNYRHISKFVQIIYNWNKVHIYFTQPDAHLFRDVNLVATFIMASAIGENVFVNLRHVPLGAETGELLKSLNITAWELYFLRANKKWASLASYHHALSLYTFICDKLSLYAWNYTDVTIVIFARALYYKYQALYLEAEAVLLKGGSDVSKWLQLTTDFETMRELLDQVNNFISPLIFASYGVSIYFMCLMFHNSVNPYTNTTQVANIYAYWAVAHLVVRVFLVSVASARVSQWAHHITELIRRCPAEAYVMEVQRMDRYLNENVIGFTGLDCFTFTKPMILKVVGVIFSFEVVLLQALQLSLKKSSSCSPHK</sequence>
<feature type="compositionally biased region" description="Polar residues" evidence="8">
    <location>
        <begin position="7"/>
        <end position="16"/>
    </location>
</feature>
<protein>
    <recommendedName>
        <fullName evidence="12">Gustatory receptor</fullName>
    </recommendedName>
</protein>
<feature type="transmembrane region" description="Helical" evidence="9">
    <location>
        <begin position="128"/>
        <end position="146"/>
    </location>
</feature>
<evidence type="ECO:0000313" key="10">
    <source>
        <dbReference type="EMBL" id="CAG7722117.1"/>
    </source>
</evidence>
<evidence type="ECO:0000256" key="6">
    <source>
        <dbReference type="ARBA" id="ARBA00023136"/>
    </source>
</evidence>
<dbReference type="GO" id="GO:0008527">
    <property type="term" value="F:taste receptor activity"/>
    <property type="evidence" value="ECO:0007669"/>
    <property type="project" value="InterPro"/>
</dbReference>
<comment type="similarity">
    <text evidence="2">Belongs to the insect chemoreceptor superfamily. Gustatory receptor (GR) family. Gr5a subfamily.</text>
</comment>
<dbReference type="PANTHER" id="PTHR21421">
    <property type="entry name" value="GUSTATORY RECEPTOR"/>
    <property type="match status" value="1"/>
</dbReference>
<accession>A0A8J2NX88</accession>
<dbReference type="InterPro" id="IPR009318">
    <property type="entry name" value="Gustatory_rcpt"/>
</dbReference>
<evidence type="ECO:0000256" key="1">
    <source>
        <dbReference type="ARBA" id="ARBA00004651"/>
    </source>
</evidence>
<evidence type="ECO:0008006" key="12">
    <source>
        <dbReference type="Google" id="ProtNLM"/>
    </source>
</evidence>
<dbReference type="Pfam" id="PF06151">
    <property type="entry name" value="Trehalose_recp"/>
    <property type="match status" value="1"/>
</dbReference>
<keyword evidence="3" id="KW-1003">Cell membrane</keyword>
<organism evidence="10 11">
    <name type="scientific">Allacma fusca</name>
    <dbReference type="NCBI Taxonomy" id="39272"/>
    <lineage>
        <taxon>Eukaryota</taxon>
        <taxon>Metazoa</taxon>
        <taxon>Ecdysozoa</taxon>
        <taxon>Arthropoda</taxon>
        <taxon>Hexapoda</taxon>
        <taxon>Collembola</taxon>
        <taxon>Symphypleona</taxon>
        <taxon>Sminthuridae</taxon>
        <taxon>Allacma</taxon>
    </lineage>
</organism>
<keyword evidence="6 9" id="KW-0472">Membrane</keyword>
<dbReference type="OrthoDB" id="5800391at2759"/>
<dbReference type="GO" id="GO:0050916">
    <property type="term" value="P:sensory perception of sweet taste"/>
    <property type="evidence" value="ECO:0007669"/>
    <property type="project" value="UniProtKB-ARBA"/>
</dbReference>
<dbReference type="GO" id="GO:0005886">
    <property type="term" value="C:plasma membrane"/>
    <property type="evidence" value="ECO:0007669"/>
    <property type="project" value="UniProtKB-SubCell"/>
</dbReference>
<evidence type="ECO:0000313" key="11">
    <source>
        <dbReference type="Proteomes" id="UP000708208"/>
    </source>
</evidence>
<dbReference type="EMBL" id="CAJVCH010086328">
    <property type="protein sequence ID" value="CAG7722117.1"/>
    <property type="molecule type" value="Genomic_DNA"/>
</dbReference>
<keyword evidence="7" id="KW-0675">Receptor</keyword>
<proteinExistence type="inferred from homology"/>
<feature type="transmembrane region" description="Helical" evidence="9">
    <location>
        <begin position="61"/>
        <end position="80"/>
    </location>
</feature>
<keyword evidence="4 9" id="KW-0812">Transmembrane</keyword>
<evidence type="ECO:0000256" key="7">
    <source>
        <dbReference type="ARBA" id="ARBA00023170"/>
    </source>
</evidence>
<gene>
    <name evidence="10" type="ORF">AFUS01_LOCUS11287</name>
</gene>
<dbReference type="Proteomes" id="UP000708208">
    <property type="component" value="Unassembled WGS sequence"/>
</dbReference>
<feature type="transmembrane region" description="Helical" evidence="9">
    <location>
        <begin position="92"/>
        <end position="116"/>
    </location>
</feature>
<evidence type="ECO:0000256" key="3">
    <source>
        <dbReference type="ARBA" id="ARBA00022475"/>
    </source>
</evidence>
<feature type="region of interest" description="Disordered" evidence="8">
    <location>
        <begin position="1"/>
        <end position="29"/>
    </location>
</feature>
<comment type="subcellular location">
    <subcellularLocation>
        <location evidence="1">Cell membrane</location>
        <topology evidence="1">Multi-pass membrane protein</topology>
    </subcellularLocation>
</comment>
<dbReference type="PANTHER" id="PTHR21421:SF29">
    <property type="entry name" value="GUSTATORY RECEPTOR 5A FOR TREHALOSE-RELATED"/>
    <property type="match status" value="1"/>
</dbReference>
<evidence type="ECO:0000256" key="8">
    <source>
        <dbReference type="SAM" id="MobiDB-lite"/>
    </source>
</evidence>